<dbReference type="SUPFAM" id="SSF53448">
    <property type="entry name" value="Nucleotide-diphospho-sugar transferases"/>
    <property type="match status" value="1"/>
</dbReference>
<name>A0A6C0DS20_9ZZZZ</name>
<dbReference type="SUPFAM" id="SSF48452">
    <property type="entry name" value="TPR-like"/>
    <property type="match status" value="1"/>
</dbReference>
<evidence type="ECO:0000259" key="1">
    <source>
        <dbReference type="Pfam" id="PF00535"/>
    </source>
</evidence>
<protein>
    <recommendedName>
        <fullName evidence="1">Glycosyltransferase 2-like domain-containing protein</fullName>
    </recommendedName>
</protein>
<dbReference type="Pfam" id="PF00535">
    <property type="entry name" value="Glycos_transf_2"/>
    <property type="match status" value="1"/>
</dbReference>
<dbReference type="PANTHER" id="PTHR43630">
    <property type="entry name" value="POLY-BETA-1,6-N-ACETYL-D-GLUCOSAMINE SYNTHASE"/>
    <property type="match status" value="1"/>
</dbReference>
<evidence type="ECO:0000313" key="2">
    <source>
        <dbReference type="EMBL" id="QHT18799.1"/>
    </source>
</evidence>
<dbReference type="Gene3D" id="1.25.40.10">
    <property type="entry name" value="Tetratricopeptide repeat domain"/>
    <property type="match status" value="1"/>
</dbReference>
<dbReference type="AlphaFoldDB" id="A0A6C0DS20"/>
<dbReference type="Gene3D" id="3.90.550.10">
    <property type="entry name" value="Spore Coat Polysaccharide Biosynthesis Protein SpsA, Chain A"/>
    <property type="match status" value="1"/>
</dbReference>
<reference evidence="2" key="1">
    <citation type="journal article" date="2020" name="Nature">
        <title>Giant virus diversity and host interactions through global metagenomics.</title>
        <authorList>
            <person name="Schulz F."/>
            <person name="Roux S."/>
            <person name="Paez-Espino D."/>
            <person name="Jungbluth S."/>
            <person name="Walsh D.A."/>
            <person name="Denef V.J."/>
            <person name="McMahon K.D."/>
            <person name="Konstantinidis K.T."/>
            <person name="Eloe-Fadrosh E.A."/>
            <person name="Kyrpides N.C."/>
            <person name="Woyke T."/>
        </authorList>
    </citation>
    <scope>NUCLEOTIDE SEQUENCE</scope>
    <source>
        <strain evidence="2">GVMAG-M-3300023174-49</strain>
    </source>
</reference>
<accession>A0A6C0DS20</accession>
<dbReference type="EMBL" id="MN739659">
    <property type="protein sequence ID" value="QHT18799.1"/>
    <property type="molecule type" value="Genomic_DNA"/>
</dbReference>
<dbReference type="InterPro" id="IPR001173">
    <property type="entry name" value="Glyco_trans_2-like"/>
</dbReference>
<dbReference type="InterPro" id="IPR029044">
    <property type="entry name" value="Nucleotide-diphossugar_trans"/>
</dbReference>
<dbReference type="InterPro" id="IPR011990">
    <property type="entry name" value="TPR-like_helical_dom_sf"/>
</dbReference>
<sequence length="690" mass="80748">MPPTPKICLNMIVKNEGRILSRLLESVVPIIDSYCICDTGSTDDTIQIIQEFFSNVNIPGKIVVSEPFKNFEYNRTVALIECLSVEDADYLLLLDADMVLQTDPMFDSQLFKKQLDSDVYYLYQGSSSYFYKNIRLIKNQEGLQYVGVTHEYLKTLDNSTSKTVDKNILFINDIGDGGSKQDKFIRDISLLKQGLIENPTNERYVFYLANSYRDSGDYDNAIETYKKRIKLGGWIDEVWHSYYSIGKCFYMKGNIHEAISFWMDGYNFYPERLENLYEIVRHYRINKQFSTAYSIYCLADYAKIKKTTMDHLFLQYDVYDYKLDYELILIAYYVNYMNHNVLSICMKVLAASTIDISTLQNVLSNYKFYSIKLAEKGEPVSWLFHETDTKTRLKIGDEYNCSTPSICITENNHFVVIVRYVNYKIDDMGIHYDNKSQVCTINVLIEYDPSGKKIKEHILHYDKKYDGIYVGIEDIRLFYSKKHGIIYSANRGISIGNIMVEHGILNLSQNTVFSKLVTKNDRQPIEKNWVLFENPNTNGEIMVVYKWFPLTIGKIKDNSDVKLIDYDDDDEFLTLDIFHEIDMPPFFRFIRGSSNGIWIKNEIWFLVHAVSHEDKRYYYHMVVTIDPTSYKLIRYTPFFTFEGKSIEYALGFTYLSETDTIVIGYSIMDRSTQFLKLKRQQLEKMFVVSA</sequence>
<organism evidence="2">
    <name type="scientific">viral metagenome</name>
    <dbReference type="NCBI Taxonomy" id="1070528"/>
    <lineage>
        <taxon>unclassified sequences</taxon>
        <taxon>metagenomes</taxon>
        <taxon>organismal metagenomes</taxon>
    </lineage>
</organism>
<feature type="domain" description="Glycosyltransferase 2-like" evidence="1">
    <location>
        <begin position="11"/>
        <end position="103"/>
    </location>
</feature>
<proteinExistence type="predicted"/>
<dbReference type="PANTHER" id="PTHR43630:SF2">
    <property type="entry name" value="GLYCOSYLTRANSFERASE"/>
    <property type="match status" value="1"/>
</dbReference>